<dbReference type="Proteomes" id="UP000054564">
    <property type="component" value="Unassembled WGS sequence"/>
</dbReference>
<keyword evidence="3" id="KW-1185">Reference proteome</keyword>
<evidence type="ECO:0000313" key="3">
    <source>
        <dbReference type="Proteomes" id="UP000054564"/>
    </source>
</evidence>
<dbReference type="AlphaFoldDB" id="A0A0L0ULV2"/>
<dbReference type="STRING" id="1165861.A0A0L0ULV2"/>
<proteinExistence type="predicted"/>
<reference evidence="3" key="1">
    <citation type="submission" date="2014-03" db="EMBL/GenBank/DDBJ databases">
        <title>The Genome Sequence of Puccinia striiformis f. sp. tritici PST-78.</title>
        <authorList>
            <consortium name="The Broad Institute Genome Sequencing Platform"/>
            <person name="Cuomo C."/>
            <person name="Hulbert S."/>
            <person name="Chen X."/>
            <person name="Walker B."/>
            <person name="Young S.K."/>
            <person name="Zeng Q."/>
            <person name="Gargeya S."/>
            <person name="Fitzgerald M."/>
            <person name="Haas B."/>
            <person name="Abouelleil A."/>
            <person name="Alvarado L."/>
            <person name="Arachchi H.M."/>
            <person name="Berlin A.M."/>
            <person name="Chapman S.B."/>
            <person name="Goldberg J."/>
            <person name="Griggs A."/>
            <person name="Gujja S."/>
            <person name="Hansen M."/>
            <person name="Howarth C."/>
            <person name="Imamovic A."/>
            <person name="Larimer J."/>
            <person name="McCowan C."/>
            <person name="Montmayeur A."/>
            <person name="Murphy C."/>
            <person name="Neiman D."/>
            <person name="Pearson M."/>
            <person name="Priest M."/>
            <person name="Roberts A."/>
            <person name="Saif S."/>
            <person name="Shea T."/>
            <person name="Sisk P."/>
            <person name="Sykes S."/>
            <person name="Wortman J."/>
            <person name="Nusbaum C."/>
            <person name="Birren B."/>
        </authorList>
    </citation>
    <scope>NUCLEOTIDE SEQUENCE [LARGE SCALE GENOMIC DNA]</scope>
    <source>
        <strain evidence="3">race PST-78</strain>
    </source>
</reference>
<dbReference type="EMBL" id="AJIL01003483">
    <property type="protein sequence ID" value="KNE87983.1"/>
    <property type="molecule type" value="Genomic_DNA"/>
</dbReference>
<organism evidence="2 3">
    <name type="scientific">Puccinia striiformis f. sp. tritici PST-78</name>
    <dbReference type="NCBI Taxonomy" id="1165861"/>
    <lineage>
        <taxon>Eukaryota</taxon>
        <taxon>Fungi</taxon>
        <taxon>Dikarya</taxon>
        <taxon>Basidiomycota</taxon>
        <taxon>Pucciniomycotina</taxon>
        <taxon>Pucciniomycetes</taxon>
        <taxon>Pucciniales</taxon>
        <taxon>Pucciniaceae</taxon>
        <taxon>Puccinia</taxon>
    </lineage>
</organism>
<evidence type="ECO:0000313" key="2">
    <source>
        <dbReference type="EMBL" id="KNE87983.1"/>
    </source>
</evidence>
<name>A0A0L0ULV2_9BASI</name>
<feature type="non-terminal residue" evidence="2">
    <location>
        <position position="1"/>
    </location>
</feature>
<sequence length="168" mass="19198">LIDEPRRSRRSSASSAAPGKIGIDPKTGLPANVLRGADNNLTAKALARLGDASADHANGPKSLCAKSVLSTLSVLSLRPKDETPEEKRERKRLLKEYRNERRIERKMPMRLRRKRNDRHMLSSINVPISKAIRFSNNGKWIIRCDENKLLNEMLRFVEELVRFGWDLE</sequence>
<accession>A0A0L0ULV2</accession>
<gene>
    <name evidence="2" type="ORF">PSTG_18623</name>
</gene>
<evidence type="ECO:0000256" key="1">
    <source>
        <dbReference type="SAM" id="MobiDB-lite"/>
    </source>
</evidence>
<comment type="caution">
    <text evidence="2">The sequence shown here is derived from an EMBL/GenBank/DDBJ whole genome shotgun (WGS) entry which is preliminary data.</text>
</comment>
<protein>
    <submittedName>
        <fullName evidence="2">Uncharacterized protein</fullName>
    </submittedName>
</protein>
<feature type="region of interest" description="Disordered" evidence="1">
    <location>
        <begin position="1"/>
        <end position="27"/>
    </location>
</feature>